<reference evidence="1" key="1">
    <citation type="submission" date="2023-06" db="EMBL/GenBank/DDBJ databases">
        <title>Survivors Of The Sea: Transcriptome response of Skeletonema marinoi to long-term dormancy.</title>
        <authorList>
            <person name="Pinder M.I.M."/>
            <person name="Kourtchenko O."/>
            <person name="Robertson E.K."/>
            <person name="Larsson T."/>
            <person name="Maumus F."/>
            <person name="Osuna-Cruz C.M."/>
            <person name="Vancaester E."/>
            <person name="Stenow R."/>
            <person name="Vandepoele K."/>
            <person name="Ploug H."/>
            <person name="Bruchert V."/>
            <person name="Godhe A."/>
            <person name="Topel M."/>
        </authorList>
    </citation>
    <scope>NUCLEOTIDE SEQUENCE</scope>
    <source>
        <strain evidence="1">R05AC</strain>
    </source>
</reference>
<dbReference type="AlphaFoldDB" id="A0AAD8Y7D8"/>
<protein>
    <submittedName>
        <fullName evidence="1">Uncharacterized protein</fullName>
    </submittedName>
</protein>
<evidence type="ECO:0000313" key="2">
    <source>
        <dbReference type="Proteomes" id="UP001224775"/>
    </source>
</evidence>
<keyword evidence="2" id="KW-1185">Reference proteome</keyword>
<evidence type="ECO:0000313" key="1">
    <source>
        <dbReference type="EMBL" id="KAK1741141.1"/>
    </source>
</evidence>
<gene>
    <name evidence="1" type="ORF">QTG54_008393</name>
</gene>
<organism evidence="1 2">
    <name type="scientific">Skeletonema marinoi</name>
    <dbReference type="NCBI Taxonomy" id="267567"/>
    <lineage>
        <taxon>Eukaryota</taxon>
        <taxon>Sar</taxon>
        <taxon>Stramenopiles</taxon>
        <taxon>Ochrophyta</taxon>
        <taxon>Bacillariophyta</taxon>
        <taxon>Coscinodiscophyceae</taxon>
        <taxon>Thalassiosirophycidae</taxon>
        <taxon>Thalassiosirales</taxon>
        <taxon>Skeletonemataceae</taxon>
        <taxon>Skeletonema</taxon>
        <taxon>Skeletonema marinoi-dohrnii complex</taxon>
    </lineage>
</organism>
<name>A0AAD8Y7D8_9STRA</name>
<comment type="caution">
    <text evidence="1">The sequence shown here is derived from an EMBL/GenBank/DDBJ whole genome shotgun (WGS) entry which is preliminary data.</text>
</comment>
<dbReference type="EMBL" id="JATAAI010000014">
    <property type="protein sequence ID" value="KAK1741141.1"/>
    <property type="molecule type" value="Genomic_DNA"/>
</dbReference>
<sequence>MATPAAASSPTSSSSSSMITSLLETVGIEIFICYLRPSNLISLSLTSHQLHDTILQPTTLIQICSQHYLPIQLGVNTNYLAELTLLGDDNNSHRSKRELVDHVLDKLHTSQLLLVNTNSIHDSEKKAKQLFLDENKSSAMCYAANDTSQRTTTVECHFQSNATKESATAWIDYILNRDACNRYGQDKLNNKLIRDWFMIILSSLQEMNDNSSIQIWRWGCKHSNLSGKGVSGVGVMISSSLSCVDDLGLQGLELELRLTRLY</sequence>
<accession>A0AAD8Y7D8</accession>
<proteinExistence type="predicted"/>
<dbReference type="Proteomes" id="UP001224775">
    <property type="component" value="Unassembled WGS sequence"/>
</dbReference>